<name>A0ABQ6PNH2_9BACT</name>
<dbReference type="Proteomes" id="UP001338309">
    <property type="component" value="Unassembled WGS sequence"/>
</dbReference>
<evidence type="ECO:0000313" key="2">
    <source>
        <dbReference type="Proteomes" id="UP001338309"/>
    </source>
</evidence>
<sequence length="90" mass="10505">MKNYSAFSRNPILFWLTYLVGEIRLGFIPYRIKVYLPNGFDSIACDDLFYLHLDLNRLFVSIDCGGLQDLLELLFPDFFIPLLFFISGDN</sequence>
<gene>
    <name evidence="1" type="ORF">Aconfl_21200</name>
</gene>
<proteinExistence type="predicted"/>
<comment type="caution">
    <text evidence="1">The sequence shown here is derived from an EMBL/GenBank/DDBJ whole genome shotgun (WGS) entry which is preliminary data.</text>
</comment>
<reference evidence="1 2" key="1">
    <citation type="submission" date="2023-08" db="EMBL/GenBank/DDBJ databases">
        <title>Draft genome sequence of Algoriphagus confluentis.</title>
        <authorList>
            <person name="Takatani N."/>
            <person name="Hosokawa M."/>
            <person name="Sawabe T."/>
        </authorList>
    </citation>
    <scope>NUCLEOTIDE SEQUENCE [LARGE SCALE GENOMIC DNA]</scope>
    <source>
        <strain evidence="1 2">NBRC 111222</strain>
    </source>
</reference>
<dbReference type="EMBL" id="BTPD01000006">
    <property type="protein sequence ID" value="GMQ29477.1"/>
    <property type="molecule type" value="Genomic_DNA"/>
</dbReference>
<keyword evidence="2" id="KW-1185">Reference proteome</keyword>
<organism evidence="1 2">
    <name type="scientific">Algoriphagus confluentis</name>
    <dbReference type="NCBI Taxonomy" id="1697556"/>
    <lineage>
        <taxon>Bacteria</taxon>
        <taxon>Pseudomonadati</taxon>
        <taxon>Bacteroidota</taxon>
        <taxon>Cytophagia</taxon>
        <taxon>Cytophagales</taxon>
        <taxon>Cyclobacteriaceae</taxon>
        <taxon>Algoriphagus</taxon>
    </lineage>
</organism>
<evidence type="ECO:0000313" key="1">
    <source>
        <dbReference type="EMBL" id="GMQ29477.1"/>
    </source>
</evidence>
<accession>A0ABQ6PNH2</accession>
<protein>
    <submittedName>
        <fullName evidence="1">Uncharacterized protein</fullName>
    </submittedName>
</protein>